<sequence>MSQPSFHAEPSTSAQASSPDIFPDNTAESAPTDDQPTNAVTLHVQAMHQPQTTQFQGPSDQLVRRTSMDTNVRSLSEDLKTLKDKAGALGVEAMAVKMLEQHMSECSVSTIKRQRITELLCDRGKTLEGENKLSRDENQQLKGELRHCREGFAVKRRELKEALHVMQHLNTLFGEWIGKALEKW</sequence>
<name>R7Z3H8_CONA1</name>
<evidence type="ECO:0000313" key="3">
    <source>
        <dbReference type="Proteomes" id="UP000016924"/>
    </source>
</evidence>
<dbReference type="GeneID" id="19905286"/>
<dbReference type="AlphaFoldDB" id="R7Z3H8"/>
<feature type="compositionally biased region" description="Polar residues" evidence="1">
    <location>
        <begin position="1"/>
        <end position="18"/>
    </location>
</feature>
<accession>R7Z3H8</accession>
<organism evidence="2 3">
    <name type="scientific">Coniosporium apollinis (strain CBS 100218)</name>
    <name type="common">Rock-inhabiting black yeast</name>
    <dbReference type="NCBI Taxonomy" id="1168221"/>
    <lineage>
        <taxon>Eukaryota</taxon>
        <taxon>Fungi</taxon>
        <taxon>Dikarya</taxon>
        <taxon>Ascomycota</taxon>
        <taxon>Pezizomycotina</taxon>
        <taxon>Dothideomycetes</taxon>
        <taxon>Dothideomycetes incertae sedis</taxon>
        <taxon>Coniosporium</taxon>
    </lineage>
</organism>
<protein>
    <submittedName>
        <fullName evidence="2">Uncharacterized protein</fullName>
    </submittedName>
</protein>
<dbReference type="EMBL" id="JH767600">
    <property type="protein sequence ID" value="EON68717.1"/>
    <property type="molecule type" value="Genomic_DNA"/>
</dbReference>
<keyword evidence="3" id="KW-1185">Reference proteome</keyword>
<evidence type="ECO:0000313" key="2">
    <source>
        <dbReference type="EMBL" id="EON68717.1"/>
    </source>
</evidence>
<reference evidence="3" key="1">
    <citation type="submission" date="2012-06" db="EMBL/GenBank/DDBJ databases">
        <title>The genome sequence of Coniosporium apollinis CBS 100218.</title>
        <authorList>
            <consortium name="The Broad Institute Genome Sequencing Platform"/>
            <person name="Cuomo C."/>
            <person name="Gorbushina A."/>
            <person name="Noack S."/>
            <person name="Walker B."/>
            <person name="Young S.K."/>
            <person name="Zeng Q."/>
            <person name="Gargeya S."/>
            <person name="Fitzgerald M."/>
            <person name="Haas B."/>
            <person name="Abouelleil A."/>
            <person name="Alvarado L."/>
            <person name="Arachchi H.M."/>
            <person name="Berlin A.M."/>
            <person name="Chapman S.B."/>
            <person name="Goldberg J."/>
            <person name="Griggs A."/>
            <person name="Gujja S."/>
            <person name="Hansen M."/>
            <person name="Howarth C."/>
            <person name="Imamovic A."/>
            <person name="Larimer J."/>
            <person name="McCowan C."/>
            <person name="Montmayeur A."/>
            <person name="Murphy C."/>
            <person name="Neiman D."/>
            <person name="Pearson M."/>
            <person name="Priest M."/>
            <person name="Roberts A."/>
            <person name="Saif S."/>
            <person name="Shea T."/>
            <person name="Sisk P."/>
            <person name="Sykes S."/>
            <person name="Wortman J."/>
            <person name="Nusbaum C."/>
            <person name="Birren B."/>
        </authorList>
    </citation>
    <scope>NUCLEOTIDE SEQUENCE [LARGE SCALE GENOMIC DNA]</scope>
    <source>
        <strain evidence="3">CBS 100218</strain>
    </source>
</reference>
<dbReference type="RefSeq" id="XP_007784034.1">
    <property type="nucleotide sequence ID" value="XM_007785844.1"/>
</dbReference>
<dbReference type="Proteomes" id="UP000016924">
    <property type="component" value="Unassembled WGS sequence"/>
</dbReference>
<gene>
    <name evidence="2" type="ORF">W97_07975</name>
</gene>
<feature type="compositionally biased region" description="Polar residues" evidence="1">
    <location>
        <begin position="26"/>
        <end position="36"/>
    </location>
</feature>
<feature type="region of interest" description="Disordered" evidence="1">
    <location>
        <begin position="1"/>
        <end position="36"/>
    </location>
</feature>
<proteinExistence type="predicted"/>
<evidence type="ECO:0000256" key="1">
    <source>
        <dbReference type="SAM" id="MobiDB-lite"/>
    </source>
</evidence>
<dbReference type="HOGENOM" id="CLU_1468086_0_0_1"/>